<name>A0AAP0SAG2_LIQFO</name>
<proteinExistence type="predicted"/>
<keyword evidence="1" id="KW-0472">Membrane</keyword>
<dbReference type="Proteomes" id="UP001415857">
    <property type="component" value="Unassembled WGS sequence"/>
</dbReference>
<comment type="caution">
    <text evidence="2">The sequence shown here is derived from an EMBL/GenBank/DDBJ whole genome shotgun (WGS) entry which is preliminary data.</text>
</comment>
<sequence length="120" mass="13209">MIDAASAFTLQGFILVGSNNDGETLIVDVGMALALALASGFNLHALTIMNFPRETNGRSELDFKFMLMGFSRNFRKMSISGTYFHWLWGKCCGLNQHPADPPGEVIWAGAVFLRLVFGFT</sequence>
<keyword evidence="3" id="KW-1185">Reference proteome</keyword>
<evidence type="ECO:0000313" key="2">
    <source>
        <dbReference type="EMBL" id="KAK9290671.1"/>
    </source>
</evidence>
<feature type="transmembrane region" description="Helical" evidence="1">
    <location>
        <begin position="30"/>
        <end position="51"/>
    </location>
</feature>
<protein>
    <submittedName>
        <fullName evidence="2">Uncharacterized protein</fullName>
    </submittedName>
</protein>
<keyword evidence="1" id="KW-1133">Transmembrane helix</keyword>
<accession>A0AAP0SAG2</accession>
<dbReference type="AlphaFoldDB" id="A0AAP0SAG2"/>
<keyword evidence="1" id="KW-0812">Transmembrane</keyword>
<gene>
    <name evidence="2" type="ORF">L1049_008844</name>
</gene>
<dbReference type="EMBL" id="JBBPBK010000002">
    <property type="protein sequence ID" value="KAK9290671.1"/>
    <property type="molecule type" value="Genomic_DNA"/>
</dbReference>
<evidence type="ECO:0000313" key="3">
    <source>
        <dbReference type="Proteomes" id="UP001415857"/>
    </source>
</evidence>
<organism evidence="2 3">
    <name type="scientific">Liquidambar formosana</name>
    <name type="common">Formosan gum</name>
    <dbReference type="NCBI Taxonomy" id="63359"/>
    <lineage>
        <taxon>Eukaryota</taxon>
        <taxon>Viridiplantae</taxon>
        <taxon>Streptophyta</taxon>
        <taxon>Embryophyta</taxon>
        <taxon>Tracheophyta</taxon>
        <taxon>Spermatophyta</taxon>
        <taxon>Magnoliopsida</taxon>
        <taxon>eudicotyledons</taxon>
        <taxon>Gunneridae</taxon>
        <taxon>Pentapetalae</taxon>
        <taxon>Saxifragales</taxon>
        <taxon>Altingiaceae</taxon>
        <taxon>Liquidambar</taxon>
    </lineage>
</organism>
<evidence type="ECO:0000256" key="1">
    <source>
        <dbReference type="SAM" id="Phobius"/>
    </source>
</evidence>
<reference evidence="2 3" key="1">
    <citation type="journal article" date="2024" name="Plant J.">
        <title>Genome sequences and population genomics reveal climatic adaptation and genomic divergence between two closely related sweetgum species.</title>
        <authorList>
            <person name="Xu W.Q."/>
            <person name="Ren C.Q."/>
            <person name="Zhang X.Y."/>
            <person name="Comes H.P."/>
            <person name="Liu X.H."/>
            <person name="Li Y.G."/>
            <person name="Kettle C.J."/>
            <person name="Jalonen R."/>
            <person name="Gaisberger H."/>
            <person name="Ma Y.Z."/>
            <person name="Qiu Y.X."/>
        </authorList>
    </citation>
    <scope>NUCLEOTIDE SEQUENCE [LARGE SCALE GENOMIC DNA]</scope>
    <source>
        <strain evidence="2">Hangzhou</strain>
    </source>
</reference>